<reference evidence="1 2" key="1">
    <citation type="submission" date="2015-10" db="EMBL/GenBank/DDBJ databases">
        <title>Metagenome-Assembled Genomes uncover a global brackish microbiome.</title>
        <authorList>
            <person name="Hugerth L.W."/>
            <person name="Larsson J."/>
            <person name="Alneberg J."/>
            <person name="Lindh M.V."/>
            <person name="Legrand C."/>
            <person name="Pinhassi J."/>
            <person name="Andersson A.F."/>
        </authorList>
    </citation>
    <scope>NUCLEOTIDE SEQUENCE [LARGE SCALE GENOMIC DNA]</scope>
    <source>
        <strain evidence="1">BACL9 MAG-120820-bin42</strain>
    </source>
</reference>
<evidence type="ECO:0000313" key="1">
    <source>
        <dbReference type="EMBL" id="KRP32496.1"/>
    </source>
</evidence>
<dbReference type="EMBL" id="LIDM01000103">
    <property type="protein sequence ID" value="KRP32496.1"/>
    <property type="molecule type" value="Genomic_DNA"/>
</dbReference>
<evidence type="ECO:0000313" key="2">
    <source>
        <dbReference type="Proteomes" id="UP000051557"/>
    </source>
</evidence>
<protein>
    <submittedName>
        <fullName evidence="1">Uncharacterized protein</fullName>
    </submittedName>
</protein>
<organism evidence="1 2">
    <name type="scientific">Verrucomicrobia subdivision 6 bacterium BACL9 MAG-120820-bin42</name>
    <dbReference type="NCBI Taxonomy" id="1655634"/>
    <lineage>
        <taxon>Bacteria</taxon>
        <taxon>Pseudomonadati</taxon>
        <taxon>Verrucomicrobiota</taxon>
        <taxon>Verrucomicrobiia</taxon>
        <taxon>Verrucomicrobiales</taxon>
        <taxon>Verrucomicrobia subdivision 6</taxon>
    </lineage>
</organism>
<accession>A0A0R2X905</accession>
<comment type="caution">
    <text evidence="1">The sequence shown here is derived from an EMBL/GenBank/DDBJ whole genome shotgun (WGS) entry which is preliminary data.</text>
</comment>
<dbReference type="AlphaFoldDB" id="A0A0R2X905"/>
<proteinExistence type="predicted"/>
<sequence length="215" mass="22133">MKVPLDGFLGGLAQKNESLLIPFADDTSTTSREIQLFDSKGENFRGTEACGVKEFEKGAVSQAEGSFGRGGLEDTTNLICGEGGGEFAGKFGGAKSDRHAFLGASHSLKVRPKGAENGGLQPKSGGTDTARLATVGQEFAEVIGLDGGPIFAISLSIEPEGEALEQSSLNGLGAESVATLHGAGGEKVLHRAVVQLAHGLGRVGSEPVIRRQASR</sequence>
<name>A0A0R2X905_9BACT</name>
<gene>
    <name evidence="1" type="ORF">ABS32_03565</name>
</gene>
<dbReference type="Proteomes" id="UP000051557">
    <property type="component" value="Unassembled WGS sequence"/>
</dbReference>